<feature type="binding site" evidence="15">
    <location>
        <position position="212"/>
    </location>
    <ligand>
        <name>S-adenosyl-L-methionine</name>
        <dbReference type="ChEBI" id="CHEBI:59789"/>
        <label>2</label>
    </ligand>
</feature>
<dbReference type="Pfam" id="PF04055">
    <property type="entry name" value="Radical_SAM"/>
    <property type="match status" value="1"/>
</dbReference>
<dbReference type="EMBL" id="CP003358">
    <property type="protein sequence ID" value="AGB44930.1"/>
    <property type="molecule type" value="Genomic_DNA"/>
</dbReference>
<protein>
    <recommendedName>
        <fullName evidence="14">Coproporphyrinogen-III oxidase</fullName>
        <ecNumber evidence="14">1.3.98.3</ecNumber>
    </recommendedName>
</protein>
<dbReference type="GO" id="GO:0006782">
    <property type="term" value="P:protoporphyrinogen IX biosynthetic process"/>
    <property type="evidence" value="ECO:0007669"/>
    <property type="project" value="UniProtKB-UniPathway"/>
</dbReference>
<dbReference type="SFLD" id="SFLDS00029">
    <property type="entry name" value="Radical_SAM"/>
    <property type="match status" value="1"/>
</dbReference>
<dbReference type="InterPro" id="IPR004558">
    <property type="entry name" value="Coprogen_oxidase_HemN"/>
</dbReference>
<dbReference type="InterPro" id="IPR006638">
    <property type="entry name" value="Elp3/MiaA/NifB-like_rSAM"/>
</dbReference>
<evidence type="ECO:0000256" key="10">
    <source>
        <dbReference type="ARBA" id="ARBA00023004"/>
    </source>
</evidence>
<comment type="catalytic activity">
    <reaction evidence="13 14">
        <text>coproporphyrinogen III + 2 S-adenosyl-L-methionine = protoporphyrinogen IX + 2 5'-deoxyadenosine + 2 L-methionine + 2 CO2</text>
        <dbReference type="Rhea" id="RHEA:15425"/>
        <dbReference type="ChEBI" id="CHEBI:16526"/>
        <dbReference type="ChEBI" id="CHEBI:17319"/>
        <dbReference type="ChEBI" id="CHEBI:57307"/>
        <dbReference type="ChEBI" id="CHEBI:57309"/>
        <dbReference type="ChEBI" id="CHEBI:57844"/>
        <dbReference type="ChEBI" id="CHEBI:59789"/>
        <dbReference type="EC" id="1.3.98.3"/>
    </reaction>
</comment>
<proteinExistence type="inferred from homology"/>
<evidence type="ECO:0000313" key="19">
    <source>
        <dbReference type="Proteomes" id="UP000010998"/>
    </source>
</evidence>
<evidence type="ECO:0000256" key="6">
    <source>
        <dbReference type="ARBA" id="ARBA00022490"/>
    </source>
</evidence>
<feature type="binding site" evidence="16">
    <location>
        <position position="64"/>
    </location>
    <ligand>
        <name>[4Fe-4S] cluster</name>
        <dbReference type="ChEBI" id="CHEBI:49883"/>
        <note>4Fe-4S-S-AdoMet</note>
    </ligand>
</feature>
<dbReference type="STRING" id="754035.Mesau_02508"/>
<dbReference type="PANTHER" id="PTHR13932">
    <property type="entry name" value="COPROPORPHYRINIGEN III OXIDASE"/>
    <property type="match status" value="1"/>
</dbReference>
<name>L0KK49_MESAW</name>
<keyword evidence="12 14" id="KW-0627">Porphyrin biosynthesis</keyword>
<dbReference type="InterPro" id="IPR034505">
    <property type="entry name" value="Coproporphyrinogen-III_oxidase"/>
</dbReference>
<dbReference type="Gene3D" id="3.20.20.70">
    <property type="entry name" value="Aldolase class I"/>
    <property type="match status" value="1"/>
</dbReference>
<keyword evidence="7 14" id="KW-0949">S-adenosyl-L-methionine</keyword>
<dbReference type="GO" id="GO:0046872">
    <property type="term" value="F:metal ion binding"/>
    <property type="evidence" value="ECO:0007669"/>
    <property type="project" value="UniProtKB-KW"/>
</dbReference>
<dbReference type="PIRSF" id="PIRSF000167">
    <property type="entry name" value="HemN"/>
    <property type="match status" value="1"/>
</dbReference>
<keyword evidence="11 14" id="KW-0411">Iron-sulfur</keyword>
<dbReference type="InterPro" id="IPR013785">
    <property type="entry name" value="Aldolase_TIM"/>
</dbReference>
<keyword evidence="9 14" id="KW-0560">Oxidoreductase</keyword>
<dbReference type="GO" id="GO:0004109">
    <property type="term" value="F:coproporphyrinogen oxidase activity"/>
    <property type="evidence" value="ECO:0007669"/>
    <property type="project" value="InterPro"/>
</dbReference>
<feature type="binding site" evidence="15">
    <location>
        <position position="187"/>
    </location>
    <ligand>
        <name>S-adenosyl-L-methionine</name>
        <dbReference type="ChEBI" id="CHEBI:59789"/>
        <label>2</label>
    </ligand>
</feature>
<evidence type="ECO:0000256" key="16">
    <source>
        <dbReference type="PIRSR" id="PIRSR000167-2"/>
    </source>
</evidence>
<dbReference type="Proteomes" id="UP000010998">
    <property type="component" value="Chromosome"/>
</dbReference>
<comment type="pathway">
    <text evidence="2 14">Porphyrin-containing compound metabolism; protoporphyrin-IX biosynthesis; protoporphyrinogen-IX from coproporphyrinogen-III (AdoMet route): step 1/1.</text>
</comment>
<feature type="binding site" evidence="15">
    <location>
        <position position="246"/>
    </location>
    <ligand>
        <name>S-adenosyl-L-methionine</name>
        <dbReference type="ChEBI" id="CHEBI:59789"/>
        <label>2</label>
    </ligand>
</feature>
<evidence type="ECO:0000256" key="14">
    <source>
        <dbReference type="PIRNR" id="PIRNR000167"/>
    </source>
</evidence>
<evidence type="ECO:0000256" key="13">
    <source>
        <dbReference type="ARBA" id="ARBA00048321"/>
    </source>
</evidence>
<keyword evidence="10 14" id="KW-0408">Iron</keyword>
<keyword evidence="8 14" id="KW-0479">Metal-binding</keyword>
<evidence type="ECO:0000256" key="11">
    <source>
        <dbReference type="ARBA" id="ARBA00023014"/>
    </source>
</evidence>
<evidence type="ECO:0000256" key="9">
    <source>
        <dbReference type="ARBA" id="ARBA00023002"/>
    </source>
</evidence>
<dbReference type="CDD" id="cd01335">
    <property type="entry name" value="Radical_SAM"/>
    <property type="match status" value="1"/>
</dbReference>
<evidence type="ECO:0000256" key="1">
    <source>
        <dbReference type="ARBA" id="ARBA00004496"/>
    </source>
</evidence>
<evidence type="ECO:0000256" key="4">
    <source>
        <dbReference type="ARBA" id="ARBA00011245"/>
    </source>
</evidence>
<evidence type="ECO:0000259" key="17">
    <source>
        <dbReference type="PROSITE" id="PS51918"/>
    </source>
</evidence>
<dbReference type="GO" id="GO:0051989">
    <property type="term" value="F:coproporphyrinogen dehydrogenase activity"/>
    <property type="evidence" value="ECO:0007669"/>
    <property type="project" value="UniProtKB-EC"/>
</dbReference>
<dbReference type="InterPro" id="IPR007197">
    <property type="entry name" value="rSAM"/>
</dbReference>
<feature type="domain" description="Radical SAM core" evidence="17">
    <location>
        <begin position="49"/>
        <end position="283"/>
    </location>
</feature>
<comment type="subunit">
    <text evidence="4">Monomer.</text>
</comment>
<dbReference type="SFLD" id="SFLDG01065">
    <property type="entry name" value="anaerobic_coproporphyrinogen-I"/>
    <property type="match status" value="1"/>
</dbReference>
<dbReference type="UniPathway" id="UPA00251">
    <property type="reaction ID" value="UER00323"/>
</dbReference>
<evidence type="ECO:0000256" key="3">
    <source>
        <dbReference type="ARBA" id="ARBA00005493"/>
    </source>
</evidence>
<evidence type="ECO:0000256" key="12">
    <source>
        <dbReference type="ARBA" id="ARBA00023244"/>
    </source>
</evidence>
<dbReference type="SFLD" id="SFLDG01082">
    <property type="entry name" value="B12-binding_domain_containing"/>
    <property type="match status" value="1"/>
</dbReference>
<feature type="binding site" evidence="15">
    <location>
        <position position="175"/>
    </location>
    <ligand>
        <name>S-adenosyl-L-methionine</name>
        <dbReference type="ChEBI" id="CHEBI:59789"/>
        <label>2</label>
    </ligand>
</feature>
<dbReference type="SMART" id="SM00729">
    <property type="entry name" value="Elp3"/>
    <property type="match status" value="1"/>
</dbReference>
<dbReference type="Gene3D" id="1.10.10.920">
    <property type="match status" value="1"/>
</dbReference>
<dbReference type="AlphaFoldDB" id="L0KK49"/>
<dbReference type="KEGG" id="mam:Mesau_02508"/>
<dbReference type="NCBIfam" id="TIGR00538">
    <property type="entry name" value="hemN"/>
    <property type="match status" value="1"/>
</dbReference>
<feature type="binding site" evidence="15">
    <location>
        <position position="58"/>
    </location>
    <ligand>
        <name>S-adenosyl-L-methionine</name>
        <dbReference type="ChEBI" id="CHEBI:59789"/>
        <label>1</label>
    </ligand>
</feature>
<reference evidence="19" key="1">
    <citation type="submission" date="2012-02" db="EMBL/GenBank/DDBJ databases">
        <title>Complete sequence of Mesorhizobium australicum WSM2073.</title>
        <authorList>
            <person name="Lucas S."/>
            <person name="Han J."/>
            <person name="Lapidus A."/>
            <person name="Cheng J.-F."/>
            <person name="Goodwin L."/>
            <person name="Pitluck S."/>
            <person name="Peters L."/>
            <person name="Gu W."/>
            <person name="Detter J.C."/>
            <person name="Han C."/>
            <person name="Tapia R."/>
            <person name="Land M."/>
            <person name="Hauser L."/>
            <person name="Kyrpides N."/>
            <person name="Ivanova N."/>
            <person name="Pagani I."/>
            <person name="Reeve W.G."/>
            <person name="Howieson J.G."/>
            <person name="Tiwari R.P."/>
            <person name="O'Hara G.W."/>
            <person name="Atkins C.A."/>
            <person name="Ronson C.W."/>
            <person name="Nandasena K.G."/>
            <person name="Woyke T."/>
        </authorList>
    </citation>
    <scope>NUCLEOTIDE SEQUENCE [LARGE SCALE GENOMIC DNA]</scope>
    <source>
        <strain evidence="19">LMG 24608 / HAMBI 3006 / WSM2073</strain>
    </source>
</reference>
<feature type="binding site" evidence="15">
    <location>
        <position position="148"/>
    </location>
    <ligand>
        <name>S-adenosyl-L-methionine</name>
        <dbReference type="ChEBI" id="CHEBI:59789"/>
        <label>1</label>
    </ligand>
</feature>
<dbReference type="SUPFAM" id="SSF102114">
    <property type="entry name" value="Radical SAM enzymes"/>
    <property type="match status" value="1"/>
</dbReference>
<comment type="similarity">
    <text evidence="3 14">Belongs to the anaerobic coproporphyrinogen-III oxidase family.</text>
</comment>
<evidence type="ECO:0000256" key="8">
    <source>
        <dbReference type="ARBA" id="ARBA00022723"/>
    </source>
</evidence>
<organism evidence="18 19">
    <name type="scientific">Mesorhizobium australicum (strain HAMBI 3006 / LMG 24608 / WSM2073)</name>
    <dbReference type="NCBI Taxonomy" id="754035"/>
    <lineage>
        <taxon>Bacteria</taxon>
        <taxon>Pseudomonadati</taxon>
        <taxon>Pseudomonadota</taxon>
        <taxon>Alphaproteobacteria</taxon>
        <taxon>Hyphomicrobiales</taxon>
        <taxon>Phyllobacteriaceae</taxon>
        <taxon>Mesorhizobium</taxon>
    </lineage>
</organism>
<feature type="binding site" evidence="15">
    <location>
        <begin position="70"/>
        <end position="72"/>
    </location>
    <ligand>
        <name>S-adenosyl-L-methionine</name>
        <dbReference type="ChEBI" id="CHEBI:59789"/>
        <label>2</label>
    </ligand>
</feature>
<sequence>MQRPSNSDIPPDLAAKLGENVPRYTSYPTAPHFHSGVDAQTVHGWLESVETGSEISLYLHVPYCDKLCWFCACHTKQTRHYAPVAMFLRSLHAEIEAVARIVRGKGRVRAVHFGGGSPTMLRPGDIVALAKRLRVEFELLDEASVSVEIEPNDMDEARLDALAEIGMTRASLGVQDFDLKVQKAINREQSFELTKQVVDRVRARGVKSVNLDLLYGLPYQTLDSIGMTVEQALTLTPERVALFGYAHVPWFKKHQTMIDETWLPNSAQRLAQSRLAAQMMEAAGYVPIGLDHFAKRDDSLTMAAKTGQLRRNFQGYTEDQCETLIGFGPSSVSRYRQGYAQNIVATGEYEKVVSAGQLAAARGIEFSRDDRARGWVIERLMCDFSFSAIELVERFGDCGEKLLLQASRLATAASGELLQLQGDHFVVPIETRPVVRTVAAKFDKFLQGGTARHSLAV</sequence>
<dbReference type="GO" id="GO:0051539">
    <property type="term" value="F:4 iron, 4 sulfur cluster binding"/>
    <property type="evidence" value="ECO:0007669"/>
    <property type="project" value="UniProtKB-KW"/>
</dbReference>
<dbReference type="PANTHER" id="PTHR13932:SF6">
    <property type="entry name" value="OXYGEN-INDEPENDENT COPROPORPHYRINOGEN III OXIDASE"/>
    <property type="match status" value="1"/>
</dbReference>
<feature type="binding site" evidence="16">
    <location>
        <position position="71"/>
    </location>
    <ligand>
        <name>[4Fe-4S] cluster</name>
        <dbReference type="ChEBI" id="CHEBI:49883"/>
        <note>4Fe-4S-S-AdoMet</note>
    </ligand>
</feature>
<dbReference type="PROSITE" id="PS51918">
    <property type="entry name" value="RADICAL_SAM"/>
    <property type="match status" value="1"/>
</dbReference>
<dbReference type="EC" id="1.3.98.3" evidence="14"/>
<keyword evidence="5 14" id="KW-0004">4Fe-4S</keyword>
<comment type="subcellular location">
    <subcellularLocation>
        <location evidence="1 14">Cytoplasm</location>
    </subcellularLocation>
</comment>
<evidence type="ECO:0000256" key="5">
    <source>
        <dbReference type="ARBA" id="ARBA00022485"/>
    </source>
</evidence>
<evidence type="ECO:0000256" key="2">
    <source>
        <dbReference type="ARBA" id="ARBA00004785"/>
    </source>
</evidence>
<dbReference type="HOGENOM" id="CLU_027579_3_0_5"/>
<gene>
    <name evidence="18" type="ordered locus">Mesau_02508</name>
</gene>
<feature type="binding site" evidence="16">
    <location>
        <position position="68"/>
    </location>
    <ligand>
        <name>[4Fe-4S] cluster</name>
        <dbReference type="ChEBI" id="CHEBI:49883"/>
        <note>4Fe-4S-S-AdoMet</note>
    </ligand>
</feature>
<evidence type="ECO:0000256" key="15">
    <source>
        <dbReference type="PIRSR" id="PIRSR000167-1"/>
    </source>
</evidence>
<comment type="cofactor">
    <cofactor evidence="14 16">
        <name>[4Fe-4S] cluster</name>
        <dbReference type="ChEBI" id="CHEBI:49883"/>
    </cofactor>
    <text evidence="14 16">Binds 1 [4Fe-4S] cluster. The cluster is coordinated with 3 cysteines and an exchangeable S-adenosyl-L-methionine.</text>
</comment>
<evidence type="ECO:0000313" key="18">
    <source>
        <dbReference type="EMBL" id="AGB44930.1"/>
    </source>
</evidence>
<keyword evidence="19" id="KW-1185">Reference proteome</keyword>
<dbReference type="GO" id="GO:0005737">
    <property type="term" value="C:cytoplasm"/>
    <property type="evidence" value="ECO:0007669"/>
    <property type="project" value="UniProtKB-SubCell"/>
</dbReference>
<dbReference type="eggNOG" id="COG0635">
    <property type="taxonomic scope" value="Bacteria"/>
</dbReference>
<accession>L0KK49</accession>
<dbReference type="InterPro" id="IPR058240">
    <property type="entry name" value="rSAM_sf"/>
</dbReference>
<keyword evidence="6 14" id="KW-0963">Cytoplasm</keyword>
<evidence type="ECO:0000256" key="7">
    <source>
        <dbReference type="ARBA" id="ARBA00022691"/>
    </source>
</evidence>
<feature type="binding site" evidence="15">
    <location>
        <position position="115"/>
    </location>
    <ligand>
        <name>S-adenosyl-L-methionine</name>
        <dbReference type="ChEBI" id="CHEBI:59789"/>
        <label>1</label>
    </ligand>
</feature>